<accession>A0ABW0EPC3</accession>
<keyword evidence="2" id="KW-1185">Reference proteome</keyword>
<dbReference type="RefSeq" id="WP_378248459.1">
    <property type="nucleotide sequence ID" value="NZ_JBHSKF010000007.1"/>
</dbReference>
<comment type="caution">
    <text evidence="1">The sequence shown here is derived from an EMBL/GenBank/DDBJ whole genome shotgun (WGS) entry which is preliminary data.</text>
</comment>
<reference evidence="2" key="1">
    <citation type="journal article" date="2019" name="Int. J. Syst. Evol. Microbiol.">
        <title>The Global Catalogue of Microorganisms (GCM) 10K type strain sequencing project: providing services to taxonomists for standard genome sequencing and annotation.</title>
        <authorList>
            <consortium name="The Broad Institute Genomics Platform"/>
            <consortium name="The Broad Institute Genome Sequencing Center for Infectious Disease"/>
            <person name="Wu L."/>
            <person name="Ma J."/>
        </authorList>
    </citation>
    <scope>NUCLEOTIDE SEQUENCE [LARGE SCALE GENOMIC DNA]</scope>
    <source>
        <strain evidence="2">CCUG 59778</strain>
    </source>
</reference>
<proteinExistence type="predicted"/>
<organism evidence="1 2">
    <name type="scientific">Actinokineospora guangxiensis</name>
    <dbReference type="NCBI Taxonomy" id="1490288"/>
    <lineage>
        <taxon>Bacteria</taxon>
        <taxon>Bacillati</taxon>
        <taxon>Actinomycetota</taxon>
        <taxon>Actinomycetes</taxon>
        <taxon>Pseudonocardiales</taxon>
        <taxon>Pseudonocardiaceae</taxon>
        <taxon>Actinokineospora</taxon>
    </lineage>
</organism>
<dbReference type="EMBL" id="JBHSKF010000007">
    <property type="protein sequence ID" value="MFC5288611.1"/>
    <property type="molecule type" value="Genomic_DNA"/>
</dbReference>
<gene>
    <name evidence="1" type="ORF">ACFPM7_16240</name>
</gene>
<protein>
    <submittedName>
        <fullName evidence="1">Uncharacterized protein</fullName>
    </submittedName>
</protein>
<name>A0ABW0EPC3_9PSEU</name>
<dbReference type="Proteomes" id="UP001596157">
    <property type="component" value="Unassembled WGS sequence"/>
</dbReference>
<evidence type="ECO:0000313" key="1">
    <source>
        <dbReference type="EMBL" id="MFC5288611.1"/>
    </source>
</evidence>
<sequence length="114" mass="11789">MVYAFDPFPGEDSPPVDFGLAVHPLSLSVAPLGECSALVRTWAGSSALPLSLSVARLPNLVLAQFAPDTVEAGGETKLVVSVAEAALTRTHALTIVATGPDGRVARAYLSLTIF</sequence>
<evidence type="ECO:0000313" key="2">
    <source>
        <dbReference type="Proteomes" id="UP001596157"/>
    </source>
</evidence>